<feature type="region of interest" description="Disordered" evidence="1">
    <location>
        <begin position="245"/>
        <end position="316"/>
    </location>
</feature>
<proteinExistence type="predicted"/>
<sequence length="316" mass="35472">MTITSGSHFPSSEDDSIKNDDSSDDERLTPSPAEMRDDDSEPQFDEASRLRSDHSTSPITRLINETLTLAALTQEQHTQSPGSSPPTNTSVPAQAESLGQTPGRPYEDYPLEPLEETPSGLQDPTCPQPPQVTNQQFEQWLQPLRDLPDPQVPGPIAAQAWDSMPADIQHTDSSQQYLPQAPLFQIPEDVTQILDSLDEHLGPFIEQTLGETGLPEVSNQETEQVMDSVEVAIKSEGLEGVEIKKEESEDVEIKREESEEVRIKREESEEIEIKREESEEAGREKEEDASENALKRKRDSKSPDLTRPSQMRRRTY</sequence>
<keyword evidence="3" id="KW-1185">Reference proteome</keyword>
<protein>
    <submittedName>
        <fullName evidence="2">Uncharacterized protein</fullName>
    </submittedName>
</protein>
<evidence type="ECO:0000313" key="2">
    <source>
        <dbReference type="EMBL" id="KAF5662550.1"/>
    </source>
</evidence>
<name>A0A8H5T4P9_FUSHE</name>
<gene>
    <name evidence="2" type="ORF">FHETE_7902</name>
</gene>
<evidence type="ECO:0000313" key="3">
    <source>
        <dbReference type="Proteomes" id="UP000567885"/>
    </source>
</evidence>
<comment type="caution">
    <text evidence="2">The sequence shown here is derived from an EMBL/GenBank/DDBJ whole genome shotgun (WGS) entry which is preliminary data.</text>
</comment>
<dbReference type="EMBL" id="JAAGWQ010000162">
    <property type="protein sequence ID" value="KAF5662550.1"/>
    <property type="molecule type" value="Genomic_DNA"/>
</dbReference>
<feature type="compositionally biased region" description="Basic and acidic residues" evidence="1">
    <location>
        <begin position="245"/>
        <end position="286"/>
    </location>
</feature>
<accession>A0A8H5T4P9</accession>
<organism evidence="2 3">
    <name type="scientific">Fusarium heterosporum</name>
    <dbReference type="NCBI Taxonomy" id="42747"/>
    <lineage>
        <taxon>Eukaryota</taxon>
        <taxon>Fungi</taxon>
        <taxon>Dikarya</taxon>
        <taxon>Ascomycota</taxon>
        <taxon>Pezizomycotina</taxon>
        <taxon>Sordariomycetes</taxon>
        <taxon>Hypocreomycetidae</taxon>
        <taxon>Hypocreales</taxon>
        <taxon>Nectriaceae</taxon>
        <taxon>Fusarium</taxon>
        <taxon>Fusarium heterosporum species complex</taxon>
    </lineage>
</organism>
<feature type="compositionally biased region" description="Basic and acidic residues" evidence="1">
    <location>
        <begin position="15"/>
        <end position="28"/>
    </location>
</feature>
<evidence type="ECO:0000256" key="1">
    <source>
        <dbReference type="SAM" id="MobiDB-lite"/>
    </source>
</evidence>
<feature type="compositionally biased region" description="Polar residues" evidence="1">
    <location>
        <begin position="55"/>
        <end position="100"/>
    </location>
</feature>
<feature type="compositionally biased region" description="Polar residues" evidence="1">
    <location>
        <begin position="1"/>
        <end position="10"/>
    </location>
</feature>
<dbReference type="AlphaFoldDB" id="A0A8H5T4P9"/>
<reference evidence="2 3" key="1">
    <citation type="submission" date="2020-05" db="EMBL/GenBank/DDBJ databases">
        <title>Identification and distribution of gene clusters putatively required for synthesis of sphingolipid metabolism inhibitors in phylogenetically diverse species of the filamentous fungus Fusarium.</title>
        <authorList>
            <person name="Kim H.-S."/>
            <person name="Busman M."/>
            <person name="Brown D.W."/>
            <person name="Divon H."/>
            <person name="Uhlig S."/>
            <person name="Proctor R.H."/>
        </authorList>
    </citation>
    <scope>NUCLEOTIDE SEQUENCE [LARGE SCALE GENOMIC DNA]</scope>
    <source>
        <strain evidence="2 3">NRRL 20693</strain>
    </source>
</reference>
<feature type="region of interest" description="Disordered" evidence="1">
    <location>
        <begin position="1"/>
        <end position="132"/>
    </location>
</feature>
<dbReference type="Proteomes" id="UP000567885">
    <property type="component" value="Unassembled WGS sequence"/>
</dbReference>